<evidence type="ECO:0000256" key="5">
    <source>
        <dbReference type="ARBA" id="ARBA00023136"/>
    </source>
</evidence>
<keyword evidence="3 6" id="KW-0812">Transmembrane</keyword>
<name>A0A9P0G515_BEMTA</name>
<comment type="similarity">
    <text evidence="2">Belongs to the TspO/BZRP family.</text>
</comment>
<dbReference type="OrthoDB" id="8841220at2759"/>
<dbReference type="AlphaFoldDB" id="A0A9P0G515"/>
<feature type="transmembrane region" description="Helical" evidence="6">
    <location>
        <begin position="79"/>
        <end position="99"/>
    </location>
</feature>
<evidence type="ECO:0000313" key="8">
    <source>
        <dbReference type="Proteomes" id="UP001152759"/>
    </source>
</evidence>
<keyword evidence="5 6" id="KW-0472">Membrane</keyword>
<dbReference type="Gene3D" id="1.20.1260.100">
    <property type="entry name" value="TspO/MBR protein"/>
    <property type="match status" value="1"/>
</dbReference>
<dbReference type="FunFam" id="1.20.1260.100:FF:000001">
    <property type="entry name" value="translocator protein 2"/>
    <property type="match status" value="1"/>
</dbReference>
<dbReference type="PANTHER" id="PTHR10057:SF0">
    <property type="entry name" value="TRANSLOCATOR PROTEIN"/>
    <property type="match status" value="1"/>
</dbReference>
<protein>
    <recommendedName>
        <fullName evidence="9">Translocator protein</fullName>
    </recommendedName>
</protein>
<evidence type="ECO:0000256" key="3">
    <source>
        <dbReference type="ARBA" id="ARBA00022692"/>
    </source>
</evidence>
<evidence type="ECO:0000256" key="6">
    <source>
        <dbReference type="SAM" id="Phobius"/>
    </source>
</evidence>
<dbReference type="GO" id="GO:0033013">
    <property type="term" value="P:tetrapyrrole metabolic process"/>
    <property type="evidence" value="ECO:0007669"/>
    <property type="project" value="UniProtKB-ARBA"/>
</dbReference>
<gene>
    <name evidence="7" type="ORF">BEMITA_LOCUS6872</name>
</gene>
<reference evidence="7" key="1">
    <citation type="submission" date="2021-12" db="EMBL/GenBank/DDBJ databases">
        <authorList>
            <person name="King R."/>
        </authorList>
    </citation>
    <scope>NUCLEOTIDE SEQUENCE</scope>
</reference>
<dbReference type="PANTHER" id="PTHR10057">
    <property type="entry name" value="PERIPHERAL-TYPE BENZODIAZEPINE RECEPTOR"/>
    <property type="match status" value="1"/>
</dbReference>
<comment type="subcellular location">
    <subcellularLocation>
        <location evidence="1">Membrane</location>
        <topology evidence="1">Multi-pass membrane protein</topology>
    </subcellularLocation>
</comment>
<evidence type="ECO:0000313" key="7">
    <source>
        <dbReference type="EMBL" id="CAH0769948.1"/>
    </source>
</evidence>
<feature type="transmembrane region" description="Helical" evidence="6">
    <location>
        <begin position="132"/>
        <end position="154"/>
    </location>
</feature>
<proteinExistence type="inferred from homology"/>
<dbReference type="Proteomes" id="UP001152759">
    <property type="component" value="Chromosome 4"/>
</dbReference>
<feature type="transmembrane region" description="Helical" evidence="6">
    <location>
        <begin position="106"/>
        <end position="126"/>
    </location>
</feature>
<dbReference type="PIRSF" id="PIRSF005859">
    <property type="entry name" value="PBR"/>
    <property type="match status" value="1"/>
</dbReference>
<feature type="transmembrane region" description="Helical" evidence="6">
    <location>
        <begin position="46"/>
        <end position="67"/>
    </location>
</feature>
<keyword evidence="4 6" id="KW-1133">Transmembrane helix</keyword>
<keyword evidence="8" id="KW-1185">Reference proteome</keyword>
<accession>A0A9P0G515</accession>
<evidence type="ECO:0008006" key="9">
    <source>
        <dbReference type="Google" id="ProtNLM"/>
    </source>
</evidence>
<dbReference type="CDD" id="cd15904">
    <property type="entry name" value="TSPO_MBR"/>
    <property type="match status" value="1"/>
</dbReference>
<dbReference type="InterPro" id="IPR004307">
    <property type="entry name" value="TspO_MBR"/>
</dbReference>
<sequence length="169" mass="18609">MDFNAISFGATILPNIGGMAGGYFVRESVKTWYPTLKLPSWRPPNYYFGPVWTTLYSSMGYASYIVYRDGGGFSGPAKLPLAVYGTQLALNWAWTPIFFGAHNLKLALIDIAALWISAAATSYLFSRVNKTAGLLLLPYLAWLTLASALTYTIYRDNKPEIKAADAKAD</sequence>
<feature type="transmembrane region" description="Helical" evidence="6">
    <location>
        <begin position="6"/>
        <end position="25"/>
    </location>
</feature>
<evidence type="ECO:0000256" key="2">
    <source>
        <dbReference type="ARBA" id="ARBA00007524"/>
    </source>
</evidence>
<evidence type="ECO:0000256" key="1">
    <source>
        <dbReference type="ARBA" id="ARBA00004141"/>
    </source>
</evidence>
<dbReference type="KEGG" id="btab:109031205"/>
<organism evidence="7 8">
    <name type="scientific">Bemisia tabaci</name>
    <name type="common">Sweetpotato whitefly</name>
    <name type="synonym">Aleurodes tabaci</name>
    <dbReference type="NCBI Taxonomy" id="7038"/>
    <lineage>
        <taxon>Eukaryota</taxon>
        <taxon>Metazoa</taxon>
        <taxon>Ecdysozoa</taxon>
        <taxon>Arthropoda</taxon>
        <taxon>Hexapoda</taxon>
        <taxon>Insecta</taxon>
        <taxon>Pterygota</taxon>
        <taxon>Neoptera</taxon>
        <taxon>Paraneoptera</taxon>
        <taxon>Hemiptera</taxon>
        <taxon>Sternorrhyncha</taxon>
        <taxon>Aleyrodoidea</taxon>
        <taxon>Aleyrodidae</taxon>
        <taxon>Aleyrodinae</taxon>
        <taxon>Bemisia</taxon>
    </lineage>
</organism>
<dbReference type="InterPro" id="IPR038330">
    <property type="entry name" value="TspO/MBR-related_sf"/>
</dbReference>
<dbReference type="Pfam" id="PF03073">
    <property type="entry name" value="TspO_MBR"/>
    <property type="match status" value="1"/>
</dbReference>
<evidence type="ECO:0000256" key="4">
    <source>
        <dbReference type="ARBA" id="ARBA00022989"/>
    </source>
</evidence>
<dbReference type="GO" id="GO:0005741">
    <property type="term" value="C:mitochondrial outer membrane"/>
    <property type="evidence" value="ECO:0007669"/>
    <property type="project" value="TreeGrafter"/>
</dbReference>
<dbReference type="EMBL" id="OU963865">
    <property type="protein sequence ID" value="CAH0769948.1"/>
    <property type="molecule type" value="Genomic_DNA"/>
</dbReference>